<dbReference type="HOGENOM" id="CLU_2943581_0_0_1"/>
<proteinExistence type="predicted"/>
<dbReference type="EMBL" id="CAGI01000179">
    <property type="protein sequence ID" value="CCF53005.1"/>
    <property type="molecule type" value="Genomic_DNA"/>
</dbReference>
<dbReference type="Proteomes" id="UP000006174">
    <property type="component" value="Unassembled WGS sequence"/>
</dbReference>
<reference evidence="1 2" key="1">
    <citation type="journal article" date="2012" name="Plant Cell">
        <title>Genome comparison of barley and maize smut fungi reveals targeted loss of RNA silencing components and species-specific presence of transposable elements.</title>
        <authorList>
            <person name="Laurie J.D."/>
            <person name="Ali S."/>
            <person name="Linning R."/>
            <person name="Mannhaupt G."/>
            <person name="Wong P."/>
            <person name="Gueldener U."/>
            <person name="Muensterkoetter M."/>
            <person name="Moore R."/>
            <person name="Kahmann R."/>
            <person name="Bakkeren G."/>
            <person name="Schirawski J."/>
        </authorList>
    </citation>
    <scope>NUCLEOTIDE SEQUENCE [LARGE SCALE GENOMIC DNA]</scope>
    <source>
        <strain evidence="2">Uh4875-4</strain>
    </source>
</reference>
<comment type="caution">
    <text evidence="1">The sequence shown here is derived from an EMBL/GenBank/DDBJ whole genome shotgun (WGS) entry which is preliminary data.</text>
</comment>
<sequence>MSLFAPLSELALLHQSFGIRAADIGAAHETISVQPDSSTSLGIAAAAQSLNADSDLAFWV</sequence>
<keyword evidence="2" id="KW-1185">Reference proteome</keyword>
<protein>
    <submittedName>
        <fullName evidence="1">Uncharacterized protein</fullName>
    </submittedName>
</protein>
<accession>I2G1G2</accession>
<gene>
    <name evidence="1" type="ORF">UHOR_15779</name>
</gene>
<evidence type="ECO:0000313" key="1">
    <source>
        <dbReference type="EMBL" id="CCF53005.1"/>
    </source>
</evidence>
<dbReference type="AlphaFoldDB" id="I2G1G2"/>
<organism evidence="1 2">
    <name type="scientific">Ustilago hordei</name>
    <name type="common">Barley covered smut fungus</name>
    <dbReference type="NCBI Taxonomy" id="120017"/>
    <lineage>
        <taxon>Eukaryota</taxon>
        <taxon>Fungi</taxon>
        <taxon>Dikarya</taxon>
        <taxon>Basidiomycota</taxon>
        <taxon>Ustilaginomycotina</taxon>
        <taxon>Ustilaginomycetes</taxon>
        <taxon>Ustilaginales</taxon>
        <taxon>Ustilaginaceae</taxon>
        <taxon>Ustilago</taxon>
    </lineage>
</organism>
<evidence type="ECO:0000313" key="2">
    <source>
        <dbReference type="Proteomes" id="UP000006174"/>
    </source>
</evidence>
<name>I2G1G2_USTHO</name>